<dbReference type="SUPFAM" id="SSF52540">
    <property type="entry name" value="P-loop containing nucleoside triphosphate hydrolases"/>
    <property type="match status" value="1"/>
</dbReference>
<comment type="similarity">
    <text evidence="1 9">Belongs to the guanylate kinase family.</text>
</comment>
<gene>
    <name evidence="9" type="primary">gmk</name>
    <name evidence="11" type="ORF">Ga0123461_1141</name>
</gene>
<keyword evidence="7 9" id="KW-0067">ATP-binding</keyword>
<comment type="catalytic activity">
    <reaction evidence="9">
        <text>GMP + ATP = GDP + ADP</text>
        <dbReference type="Rhea" id="RHEA:20780"/>
        <dbReference type="ChEBI" id="CHEBI:30616"/>
        <dbReference type="ChEBI" id="CHEBI:58115"/>
        <dbReference type="ChEBI" id="CHEBI:58189"/>
        <dbReference type="ChEBI" id="CHEBI:456216"/>
        <dbReference type="EC" id="2.7.4.8"/>
    </reaction>
</comment>
<evidence type="ECO:0000313" key="11">
    <source>
        <dbReference type="EMBL" id="ATX79560.1"/>
    </source>
</evidence>
<dbReference type="InterPro" id="IPR008144">
    <property type="entry name" value="Guanylate_kin-like_dom"/>
</dbReference>
<dbReference type="EMBL" id="CP018799">
    <property type="protein sequence ID" value="ATX79560.1"/>
    <property type="molecule type" value="Genomic_DNA"/>
</dbReference>
<dbReference type="HAMAP" id="MF_00328">
    <property type="entry name" value="Guanylate_kinase"/>
    <property type="match status" value="1"/>
</dbReference>
<evidence type="ECO:0000256" key="2">
    <source>
        <dbReference type="ARBA" id="ARBA00012961"/>
    </source>
</evidence>
<dbReference type="GO" id="GO:0004385">
    <property type="term" value="F:GMP kinase activity"/>
    <property type="evidence" value="ECO:0007669"/>
    <property type="project" value="UniProtKB-UniRule"/>
</dbReference>
<dbReference type="KEGG" id="maes:Ga0123461_1141"/>
<sequence>MSGRLFIVSGPSGAGKSSLCAALLERCPQLQLSISCTTRSPRPGEENGREYHFLSTSEFKVQCDAEGFLEWANVHGNMYGTRQSDVEAIMQAGRDVLLEIDWQGAAQVAKKIPSAIRVFILPPSLEALRNRLTSRGQDDMAIIERRIAAAEEEMEHAPEAQFQVVNDDFDLSLQRLQEIFQD</sequence>
<dbReference type="Gene3D" id="3.30.63.10">
    <property type="entry name" value="Guanylate Kinase phosphate binding domain"/>
    <property type="match status" value="1"/>
</dbReference>
<name>A0A2K8KX91_MARES</name>
<protein>
    <recommendedName>
        <fullName evidence="3 9">Guanylate kinase</fullName>
        <ecNumber evidence="2 9">2.7.4.8</ecNumber>
    </recommendedName>
    <alternativeName>
        <fullName evidence="8 9">GMP kinase</fullName>
    </alternativeName>
</protein>
<dbReference type="InterPro" id="IPR020590">
    <property type="entry name" value="Guanylate_kinase_CS"/>
</dbReference>
<dbReference type="InterPro" id="IPR017665">
    <property type="entry name" value="Guanylate_kinase"/>
</dbReference>
<keyword evidence="12" id="KW-1185">Reference proteome</keyword>
<dbReference type="InterPro" id="IPR008145">
    <property type="entry name" value="GK/Ca_channel_bsu"/>
</dbReference>
<feature type="domain" description="Guanylate kinase-like" evidence="10">
    <location>
        <begin position="3"/>
        <end position="181"/>
    </location>
</feature>
<evidence type="ECO:0000313" key="12">
    <source>
        <dbReference type="Proteomes" id="UP000231701"/>
    </source>
</evidence>
<dbReference type="NCBIfam" id="TIGR03263">
    <property type="entry name" value="guanyl_kin"/>
    <property type="match status" value="1"/>
</dbReference>
<proteinExistence type="inferred from homology"/>
<organism evidence="11 12">
    <name type="scientific">Mariprofundus aestuarium</name>
    <dbReference type="NCBI Taxonomy" id="1921086"/>
    <lineage>
        <taxon>Bacteria</taxon>
        <taxon>Pseudomonadati</taxon>
        <taxon>Pseudomonadota</taxon>
        <taxon>Candidatius Mariprofundia</taxon>
        <taxon>Mariprofundales</taxon>
        <taxon>Mariprofundaceae</taxon>
        <taxon>Mariprofundus</taxon>
    </lineage>
</organism>
<dbReference type="CDD" id="cd00071">
    <property type="entry name" value="GMPK"/>
    <property type="match status" value="1"/>
</dbReference>
<keyword evidence="4 9" id="KW-0808">Transferase</keyword>
<dbReference type="Pfam" id="PF00625">
    <property type="entry name" value="Guanylate_kin"/>
    <property type="match status" value="1"/>
</dbReference>
<evidence type="ECO:0000256" key="9">
    <source>
        <dbReference type="HAMAP-Rule" id="MF_00328"/>
    </source>
</evidence>
<dbReference type="GO" id="GO:0005829">
    <property type="term" value="C:cytosol"/>
    <property type="evidence" value="ECO:0007669"/>
    <property type="project" value="TreeGrafter"/>
</dbReference>
<dbReference type="RefSeq" id="WP_100277439.1">
    <property type="nucleotide sequence ID" value="NZ_CP018799.1"/>
</dbReference>
<dbReference type="EC" id="2.7.4.8" evidence="2 9"/>
<comment type="subcellular location">
    <subcellularLocation>
        <location evidence="9">Cytoplasm</location>
    </subcellularLocation>
</comment>
<evidence type="ECO:0000259" key="10">
    <source>
        <dbReference type="PROSITE" id="PS50052"/>
    </source>
</evidence>
<dbReference type="InterPro" id="IPR027417">
    <property type="entry name" value="P-loop_NTPase"/>
</dbReference>
<dbReference type="PANTHER" id="PTHR23117:SF13">
    <property type="entry name" value="GUANYLATE KINASE"/>
    <property type="match status" value="1"/>
</dbReference>
<dbReference type="Proteomes" id="UP000231701">
    <property type="component" value="Chromosome"/>
</dbReference>
<dbReference type="FunFam" id="3.30.63.10:FF:000002">
    <property type="entry name" value="Guanylate kinase 1"/>
    <property type="match status" value="1"/>
</dbReference>
<dbReference type="PROSITE" id="PS50052">
    <property type="entry name" value="GUANYLATE_KINASE_2"/>
    <property type="match status" value="1"/>
</dbReference>
<evidence type="ECO:0000256" key="6">
    <source>
        <dbReference type="ARBA" id="ARBA00022777"/>
    </source>
</evidence>
<feature type="binding site" evidence="9">
    <location>
        <begin position="10"/>
        <end position="17"/>
    </location>
    <ligand>
        <name>ATP</name>
        <dbReference type="ChEBI" id="CHEBI:30616"/>
    </ligand>
</feature>
<comment type="function">
    <text evidence="9">Essential for recycling GMP and indirectly, cGMP.</text>
</comment>
<keyword evidence="6 9" id="KW-0418">Kinase</keyword>
<dbReference type="SMART" id="SM00072">
    <property type="entry name" value="GuKc"/>
    <property type="match status" value="1"/>
</dbReference>
<dbReference type="Gene3D" id="3.40.50.300">
    <property type="entry name" value="P-loop containing nucleotide triphosphate hydrolases"/>
    <property type="match status" value="1"/>
</dbReference>
<dbReference type="GO" id="GO:0005524">
    <property type="term" value="F:ATP binding"/>
    <property type="evidence" value="ECO:0007669"/>
    <property type="project" value="UniProtKB-UniRule"/>
</dbReference>
<reference evidence="11 12" key="1">
    <citation type="submission" date="2016-12" db="EMBL/GenBank/DDBJ databases">
        <title>Isolation and genomic insights into novel planktonic Zetaproteobacteria from stratified waters of the Chesapeake Bay.</title>
        <authorList>
            <person name="McAllister S.M."/>
            <person name="Kato S."/>
            <person name="Chan C.S."/>
            <person name="Chiu B.K."/>
            <person name="Field E.K."/>
        </authorList>
    </citation>
    <scope>NUCLEOTIDE SEQUENCE [LARGE SCALE GENOMIC DNA]</scope>
    <source>
        <strain evidence="11 12">CP-5</strain>
    </source>
</reference>
<dbReference type="AlphaFoldDB" id="A0A2K8KX91"/>
<dbReference type="OrthoDB" id="5292045at2"/>
<evidence type="ECO:0000256" key="3">
    <source>
        <dbReference type="ARBA" id="ARBA00016296"/>
    </source>
</evidence>
<accession>A0A2K8KX91</accession>
<dbReference type="PROSITE" id="PS00856">
    <property type="entry name" value="GUANYLATE_KINASE_1"/>
    <property type="match status" value="1"/>
</dbReference>
<keyword evidence="9" id="KW-0963">Cytoplasm</keyword>
<keyword evidence="5 9" id="KW-0547">Nucleotide-binding</keyword>
<evidence type="ECO:0000256" key="1">
    <source>
        <dbReference type="ARBA" id="ARBA00005790"/>
    </source>
</evidence>
<evidence type="ECO:0000256" key="7">
    <source>
        <dbReference type="ARBA" id="ARBA00022840"/>
    </source>
</evidence>
<evidence type="ECO:0000256" key="5">
    <source>
        <dbReference type="ARBA" id="ARBA00022741"/>
    </source>
</evidence>
<evidence type="ECO:0000256" key="8">
    <source>
        <dbReference type="ARBA" id="ARBA00030128"/>
    </source>
</evidence>
<evidence type="ECO:0000256" key="4">
    <source>
        <dbReference type="ARBA" id="ARBA00022679"/>
    </source>
</evidence>
<dbReference type="PANTHER" id="PTHR23117">
    <property type="entry name" value="GUANYLATE KINASE-RELATED"/>
    <property type="match status" value="1"/>
</dbReference>